<evidence type="ECO:0000259" key="1">
    <source>
        <dbReference type="PROSITE" id="PS00622"/>
    </source>
</evidence>
<dbReference type="OrthoDB" id="1460765at2"/>
<reference evidence="2 3" key="1">
    <citation type="submission" date="2018-04" db="EMBL/GenBank/DDBJ databases">
        <title>Genome sequencing of Flavobacterium sp. HYN0059.</title>
        <authorList>
            <person name="Yi H."/>
            <person name="Baek C."/>
        </authorList>
    </citation>
    <scope>NUCLEOTIDE SEQUENCE [LARGE SCALE GENOMIC DNA]</scope>
    <source>
        <strain evidence="2 3">HYN0059</strain>
    </source>
</reference>
<keyword evidence="3" id="KW-1185">Reference proteome</keyword>
<dbReference type="SUPFAM" id="SSF46894">
    <property type="entry name" value="C-terminal effector domain of the bipartite response regulators"/>
    <property type="match status" value="1"/>
</dbReference>
<dbReference type="EMBL" id="CP029186">
    <property type="protein sequence ID" value="AWH83701.1"/>
    <property type="molecule type" value="Genomic_DNA"/>
</dbReference>
<name>A0A2S1QTX0_9FLAO</name>
<gene>
    <name evidence="2" type="ORF">HYN59_00585</name>
</gene>
<dbReference type="KEGG" id="falb:HYN59_00585"/>
<evidence type="ECO:0000313" key="2">
    <source>
        <dbReference type="EMBL" id="AWH83701.1"/>
    </source>
</evidence>
<dbReference type="InterPro" id="IPR000792">
    <property type="entry name" value="Tscrpt_reg_LuxR_C"/>
</dbReference>
<dbReference type="AlphaFoldDB" id="A0A2S1QTX0"/>
<sequence length="249" mass="28727">MRAILTNKSKVLQRVEFDKVSEILSDNYLFNKYENKYIPEYFCWTYNIANSSFKFIGNPRSFSILCCYTPSQFLKKIKACFRSQFTDAAKGFHSMLTTGIILTEGIYLSVVVPILFSDNKFWLCKITVIPVFRNRELSEFVLIVIPVKQYINSNITFSIIENGIHNPVLTSNLKKYINPPDIKLTKKQQFVLSASHKGLSASEIAGQLGVVVDSVYKINRRLMEKISDFFELTFKDAKEAGEYYYNSFI</sequence>
<dbReference type="InterPro" id="IPR016032">
    <property type="entry name" value="Sig_transdc_resp-reg_C-effctor"/>
</dbReference>
<feature type="domain" description="HTH luxR-type" evidence="1">
    <location>
        <begin position="198"/>
        <end position="225"/>
    </location>
</feature>
<accession>A0A2S1QTX0</accession>
<organism evidence="2 3">
    <name type="scientific">Flavobacterium album</name>
    <dbReference type="NCBI Taxonomy" id="2175091"/>
    <lineage>
        <taxon>Bacteria</taxon>
        <taxon>Pseudomonadati</taxon>
        <taxon>Bacteroidota</taxon>
        <taxon>Flavobacteriia</taxon>
        <taxon>Flavobacteriales</taxon>
        <taxon>Flavobacteriaceae</taxon>
        <taxon>Flavobacterium</taxon>
    </lineage>
</organism>
<dbReference type="PROSITE" id="PS00622">
    <property type="entry name" value="HTH_LUXR_1"/>
    <property type="match status" value="1"/>
</dbReference>
<evidence type="ECO:0000313" key="3">
    <source>
        <dbReference type="Proteomes" id="UP000244929"/>
    </source>
</evidence>
<protein>
    <recommendedName>
        <fullName evidence="1">HTH luxR-type domain-containing protein</fullName>
    </recommendedName>
</protein>
<dbReference type="GO" id="GO:0006355">
    <property type="term" value="P:regulation of DNA-templated transcription"/>
    <property type="evidence" value="ECO:0007669"/>
    <property type="project" value="InterPro"/>
</dbReference>
<dbReference type="Proteomes" id="UP000244929">
    <property type="component" value="Chromosome"/>
</dbReference>
<dbReference type="GO" id="GO:0003677">
    <property type="term" value="F:DNA binding"/>
    <property type="evidence" value="ECO:0007669"/>
    <property type="project" value="InterPro"/>
</dbReference>
<dbReference type="RefSeq" id="WP_108776417.1">
    <property type="nucleotide sequence ID" value="NZ_CP029186.1"/>
</dbReference>
<proteinExistence type="predicted"/>